<feature type="domain" description="Rhodanese" evidence="1">
    <location>
        <begin position="42"/>
        <end position="142"/>
    </location>
</feature>
<dbReference type="Gene3D" id="3.40.250.10">
    <property type="entry name" value="Rhodanese-like domain"/>
    <property type="match status" value="1"/>
</dbReference>
<dbReference type="InterPro" id="IPR036873">
    <property type="entry name" value="Rhodanese-like_dom_sf"/>
</dbReference>
<dbReference type="PANTHER" id="PTHR44086">
    <property type="entry name" value="THIOSULFATE SULFURTRANSFERASE RDL2, MITOCHONDRIAL-RELATED"/>
    <property type="match status" value="1"/>
</dbReference>
<dbReference type="KEGG" id="ares:IWH25_02035"/>
<dbReference type="Proteomes" id="UP000663444">
    <property type="component" value="Chromosome"/>
</dbReference>
<dbReference type="SMART" id="SM00450">
    <property type="entry name" value="RHOD"/>
    <property type="match status" value="1"/>
</dbReference>
<dbReference type="EMBL" id="CP064781">
    <property type="protein sequence ID" value="QRJ64160.1"/>
    <property type="molecule type" value="Genomic_DNA"/>
</dbReference>
<dbReference type="PANTHER" id="PTHR44086:SF10">
    <property type="entry name" value="THIOSULFATE SULFURTRANSFERASE_RHODANESE-LIKE DOMAIN-CONTAINING PROTEIN 3"/>
    <property type="match status" value="1"/>
</dbReference>
<evidence type="ECO:0000313" key="2">
    <source>
        <dbReference type="EMBL" id="QRJ64160.1"/>
    </source>
</evidence>
<evidence type="ECO:0000259" key="1">
    <source>
        <dbReference type="PROSITE" id="PS50206"/>
    </source>
</evidence>
<sequence length="156" mass="16440">MKITARYAFVLSRIVLVGAALLAFGARAEVIDIDNAELARLSAAGVPVIDIRTEGEWKETGVVPGSRLITLFDEQGRADAPAWLAKVKGVAGPEQPVIVICRSGNRTRAASQLLSQQAGYRTVYNVKAGIRAWAGDNRPLVPAATAVATCPAGARC</sequence>
<gene>
    <name evidence="2" type="ORF">IWH25_02035</name>
</gene>
<dbReference type="Pfam" id="PF00581">
    <property type="entry name" value="Rhodanese"/>
    <property type="match status" value="1"/>
</dbReference>
<dbReference type="InterPro" id="IPR001763">
    <property type="entry name" value="Rhodanese-like_dom"/>
</dbReference>
<dbReference type="GO" id="GO:0004792">
    <property type="term" value="F:thiosulfate-cyanide sulfurtransferase activity"/>
    <property type="evidence" value="ECO:0007669"/>
    <property type="project" value="TreeGrafter"/>
</dbReference>
<proteinExistence type="predicted"/>
<dbReference type="AlphaFoldDB" id="A0A974Y3Y8"/>
<name>A0A974Y3Y8_9RHOO</name>
<protein>
    <submittedName>
        <fullName evidence="2">Rhodanese-like domain-containing protein</fullName>
    </submittedName>
</protein>
<organism evidence="2 3">
    <name type="scientific">Azospira restricta</name>
    <dbReference type="NCBI Taxonomy" id="404405"/>
    <lineage>
        <taxon>Bacteria</taxon>
        <taxon>Pseudomonadati</taxon>
        <taxon>Pseudomonadota</taxon>
        <taxon>Betaproteobacteria</taxon>
        <taxon>Rhodocyclales</taxon>
        <taxon>Rhodocyclaceae</taxon>
        <taxon>Azospira</taxon>
    </lineage>
</organism>
<accession>A0A974Y3Y8</accession>
<dbReference type="RefSeq" id="WP_203387699.1">
    <property type="nucleotide sequence ID" value="NZ_CP064781.1"/>
</dbReference>
<evidence type="ECO:0000313" key="3">
    <source>
        <dbReference type="Proteomes" id="UP000663444"/>
    </source>
</evidence>
<dbReference type="PROSITE" id="PS50206">
    <property type="entry name" value="RHODANESE_3"/>
    <property type="match status" value="1"/>
</dbReference>
<keyword evidence="3" id="KW-1185">Reference proteome</keyword>
<dbReference type="SUPFAM" id="SSF52821">
    <property type="entry name" value="Rhodanese/Cell cycle control phosphatase"/>
    <property type="match status" value="1"/>
</dbReference>
<reference evidence="2" key="1">
    <citation type="submission" date="2020-11" db="EMBL/GenBank/DDBJ databases">
        <title>Azospira restricta DSM 18626 genome sequence.</title>
        <authorList>
            <person name="Moe W.M."/>
        </authorList>
    </citation>
    <scope>NUCLEOTIDE SEQUENCE</scope>
    <source>
        <strain evidence="2">DSM 18626</strain>
    </source>
</reference>